<feature type="domain" description="RNA polymerase sigma-70 region 4" evidence="7">
    <location>
        <begin position="103"/>
        <end position="151"/>
    </location>
</feature>
<dbReference type="Proteomes" id="UP000656804">
    <property type="component" value="Unassembled WGS sequence"/>
</dbReference>
<evidence type="ECO:0000256" key="2">
    <source>
        <dbReference type="ARBA" id="ARBA00023015"/>
    </source>
</evidence>
<dbReference type="InterPro" id="IPR014325">
    <property type="entry name" value="RNA_pol_sigma-E_actinobac"/>
</dbReference>
<evidence type="ECO:0000256" key="4">
    <source>
        <dbReference type="ARBA" id="ARBA00023125"/>
    </source>
</evidence>
<comment type="caution">
    <text evidence="8">The sequence shown here is derived from an EMBL/GenBank/DDBJ whole genome shotgun (WGS) entry which is preliminary data.</text>
</comment>
<comment type="similarity">
    <text evidence="1">Belongs to the sigma-70 factor family. ECF subfamily.</text>
</comment>
<dbReference type="Gene3D" id="1.10.10.10">
    <property type="entry name" value="Winged helix-like DNA-binding domain superfamily/Winged helix DNA-binding domain"/>
    <property type="match status" value="1"/>
</dbReference>
<proteinExistence type="inferred from homology"/>
<dbReference type="InterPro" id="IPR039425">
    <property type="entry name" value="RNA_pol_sigma-70-like"/>
</dbReference>
<dbReference type="CDD" id="cd06171">
    <property type="entry name" value="Sigma70_r4"/>
    <property type="match status" value="1"/>
</dbReference>
<evidence type="ECO:0000259" key="7">
    <source>
        <dbReference type="Pfam" id="PF04545"/>
    </source>
</evidence>
<dbReference type="Pfam" id="PF04542">
    <property type="entry name" value="Sigma70_r2"/>
    <property type="match status" value="1"/>
</dbReference>
<keyword evidence="3" id="KW-0731">Sigma factor</keyword>
<dbReference type="NCBIfam" id="TIGR02983">
    <property type="entry name" value="SigE-fam_strep"/>
    <property type="match status" value="1"/>
</dbReference>
<evidence type="ECO:0000256" key="1">
    <source>
        <dbReference type="ARBA" id="ARBA00010641"/>
    </source>
</evidence>
<dbReference type="InterPro" id="IPR013324">
    <property type="entry name" value="RNA_pol_sigma_r3/r4-like"/>
</dbReference>
<evidence type="ECO:0000256" key="3">
    <source>
        <dbReference type="ARBA" id="ARBA00023082"/>
    </source>
</evidence>
<name>A0A930YC83_9ACTN</name>
<dbReference type="InterPro" id="IPR036388">
    <property type="entry name" value="WH-like_DNA-bd_sf"/>
</dbReference>
<gene>
    <name evidence="8" type="ORF">ISG29_16145</name>
</gene>
<dbReference type="InterPro" id="IPR007627">
    <property type="entry name" value="RNA_pol_sigma70_r2"/>
</dbReference>
<accession>A0A930YC83</accession>
<evidence type="ECO:0000256" key="5">
    <source>
        <dbReference type="ARBA" id="ARBA00023163"/>
    </source>
</evidence>
<dbReference type="AlphaFoldDB" id="A0A930YC83"/>
<evidence type="ECO:0000313" key="9">
    <source>
        <dbReference type="Proteomes" id="UP000656804"/>
    </source>
</evidence>
<dbReference type="GO" id="GO:0003677">
    <property type="term" value="F:DNA binding"/>
    <property type="evidence" value="ECO:0007669"/>
    <property type="project" value="UniProtKB-KW"/>
</dbReference>
<dbReference type="InterPro" id="IPR013325">
    <property type="entry name" value="RNA_pol_sigma_r2"/>
</dbReference>
<evidence type="ECO:0000313" key="8">
    <source>
        <dbReference type="EMBL" id="MBF4163223.1"/>
    </source>
</evidence>
<dbReference type="SUPFAM" id="SSF88659">
    <property type="entry name" value="Sigma3 and sigma4 domains of RNA polymerase sigma factors"/>
    <property type="match status" value="1"/>
</dbReference>
<dbReference type="PANTHER" id="PTHR43133">
    <property type="entry name" value="RNA POLYMERASE ECF-TYPE SIGMA FACTO"/>
    <property type="match status" value="1"/>
</dbReference>
<evidence type="ECO:0000259" key="6">
    <source>
        <dbReference type="Pfam" id="PF04542"/>
    </source>
</evidence>
<dbReference type="GO" id="GO:0006352">
    <property type="term" value="P:DNA-templated transcription initiation"/>
    <property type="evidence" value="ECO:0007669"/>
    <property type="project" value="InterPro"/>
</dbReference>
<keyword evidence="9" id="KW-1185">Reference proteome</keyword>
<dbReference type="EMBL" id="JADIVZ010000010">
    <property type="protein sequence ID" value="MBF4163223.1"/>
    <property type="molecule type" value="Genomic_DNA"/>
</dbReference>
<dbReference type="Pfam" id="PF04545">
    <property type="entry name" value="Sigma70_r4"/>
    <property type="match status" value="1"/>
</dbReference>
<protein>
    <submittedName>
        <fullName evidence="8">SigE family RNA polymerase sigma factor</fullName>
    </submittedName>
</protein>
<keyword evidence="2" id="KW-0805">Transcription regulation</keyword>
<dbReference type="PANTHER" id="PTHR43133:SF50">
    <property type="entry name" value="ECF RNA POLYMERASE SIGMA FACTOR SIGM"/>
    <property type="match status" value="1"/>
</dbReference>
<keyword evidence="5" id="KW-0804">Transcription</keyword>
<dbReference type="NCBIfam" id="TIGR02937">
    <property type="entry name" value="sigma70-ECF"/>
    <property type="match status" value="1"/>
</dbReference>
<reference evidence="8" key="1">
    <citation type="submission" date="2020-11" db="EMBL/GenBank/DDBJ databases">
        <title>Nocardioides sp. CBS4Y-1, whole genome shotgun sequence.</title>
        <authorList>
            <person name="Tuo L."/>
        </authorList>
    </citation>
    <scope>NUCLEOTIDE SEQUENCE</scope>
    <source>
        <strain evidence="8">CBS4Y-1</strain>
    </source>
</reference>
<organism evidence="8 9">
    <name type="scientific">Nocardioides acrostichi</name>
    <dbReference type="NCBI Taxonomy" id="2784339"/>
    <lineage>
        <taxon>Bacteria</taxon>
        <taxon>Bacillati</taxon>
        <taxon>Actinomycetota</taxon>
        <taxon>Actinomycetes</taxon>
        <taxon>Propionibacteriales</taxon>
        <taxon>Nocardioidaceae</taxon>
        <taxon>Nocardioides</taxon>
    </lineage>
</organism>
<dbReference type="GO" id="GO:0016987">
    <property type="term" value="F:sigma factor activity"/>
    <property type="evidence" value="ECO:0007669"/>
    <property type="project" value="UniProtKB-KW"/>
</dbReference>
<sequence length="165" mass="18388">MAAREASFESFVRARTTALGRTAYLLTGDAHAAEDLVQSALLRAAEHWRRIETSPEAYVRRTMYHLQVSAWRKRGEVREHDLGGFDAASPVCDTDLRLSIADALAGLTVKQRTVLVLRFFEDLTESQTADALGISRGTVKSTTRQALDRLRVLAPHLAELVEERP</sequence>
<dbReference type="InterPro" id="IPR007630">
    <property type="entry name" value="RNA_pol_sigma70_r4"/>
</dbReference>
<keyword evidence="4" id="KW-0238">DNA-binding</keyword>
<dbReference type="Gene3D" id="1.10.1740.10">
    <property type="match status" value="1"/>
</dbReference>
<feature type="domain" description="RNA polymerase sigma-70 region 2" evidence="6">
    <location>
        <begin position="19"/>
        <end position="75"/>
    </location>
</feature>
<dbReference type="InterPro" id="IPR014284">
    <property type="entry name" value="RNA_pol_sigma-70_dom"/>
</dbReference>
<dbReference type="SUPFAM" id="SSF88946">
    <property type="entry name" value="Sigma2 domain of RNA polymerase sigma factors"/>
    <property type="match status" value="1"/>
</dbReference>